<dbReference type="EMBL" id="JACIIX010000001">
    <property type="protein sequence ID" value="MBB6208902.1"/>
    <property type="molecule type" value="Genomic_DNA"/>
</dbReference>
<dbReference type="InterPro" id="IPR036259">
    <property type="entry name" value="MFS_trans_sf"/>
</dbReference>
<dbReference type="SUPFAM" id="SSF103473">
    <property type="entry name" value="MFS general substrate transporter"/>
    <property type="match status" value="1"/>
</dbReference>
<name>A0A7W9ZE08_NOVIT</name>
<keyword evidence="3" id="KW-0813">Transport</keyword>
<keyword evidence="5 8" id="KW-0812">Transmembrane</keyword>
<evidence type="ECO:0000256" key="4">
    <source>
        <dbReference type="ARBA" id="ARBA00022475"/>
    </source>
</evidence>
<dbReference type="AlphaFoldDB" id="A0A7W9ZE08"/>
<evidence type="ECO:0000256" key="5">
    <source>
        <dbReference type="ARBA" id="ARBA00022692"/>
    </source>
</evidence>
<feature type="transmembrane region" description="Helical" evidence="8">
    <location>
        <begin position="84"/>
        <end position="104"/>
    </location>
</feature>
<evidence type="ECO:0000259" key="9">
    <source>
        <dbReference type="PROSITE" id="PS50850"/>
    </source>
</evidence>
<feature type="transmembrane region" description="Helical" evidence="8">
    <location>
        <begin position="174"/>
        <end position="193"/>
    </location>
</feature>
<dbReference type="Proteomes" id="UP000544872">
    <property type="component" value="Unassembled WGS sequence"/>
</dbReference>
<dbReference type="PANTHER" id="PTHR43271">
    <property type="entry name" value="BLL2771 PROTEIN"/>
    <property type="match status" value="1"/>
</dbReference>
<comment type="similarity">
    <text evidence="2">Belongs to the major facilitator superfamily.</text>
</comment>
<feature type="transmembrane region" description="Helical" evidence="8">
    <location>
        <begin position="375"/>
        <end position="394"/>
    </location>
</feature>
<reference evidence="10 11" key="1">
    <citation type="submission" date="2020-08" db="EMBL/GenBank/DDBJ databases">
        <title>Genomic Encyclopedia of Type Strains, Phase IV (KMG-IV): sequencing the most valuable type-strain genomes for metagenomic binning, comparative biology and taxonomic classification.</title>
        <authorList>
            <person name="Goeker M."/>
        </authorList>
    </citation>
    <scope>NUCLEOTIDE SEQUENCE [LARGE SCALE GENOMIC DNA]</scope>
    <source>
        <strain evidence="10 11">DSM 11590</strain>
    </source>
</reference>
<gene>
    <name evidence="10" type="ORF">FHS48_000283</name>
</gene>
<feature type="transmembrane region" description="Helical" evidence="8">
    <location>
        <begin position="255"/>
        <end position="272"/>
    </location>
</feature>
<proteinExistence type="inferred from homology"/>
<feature type="transmembrane region" description="Helical" evidence="8">
    <location>
        <begin position="144"/>
        <end position="162"/>
    </location>
</feature>
<feature type="transmembrane region" description="Helical" evidence="8">
    <location>
        <begin position="110"/>
        <end position="132"/>
    </location>
</feature>
<evidence type="ECO:0000313" key="11">
    <source>
        <dbReference type="Proteomes" id="UP000544872"/>
    </source>
</evidence>
<accession>A0A7W9ZE08</accession>
<evidence type="ECO:0000256" key="8">
    <source>
        <dbReference type="SAM" id="Phobius"/>
    </source>
</evidence>
<evidence type="ECO:0000256" key="6">
    <source>
        <dbReference type="ARBA" id="ARBA00022989"/>
    </source>
</evidence>
<dbReference type="Gene3D" id="1.20.1250.20">
    <property type="entry name" value="MFS general substrate transporter like domains"/>
    <property type="match status" value="1"/>
</dbReference>
<comment type="caution">
    <text evidence="10">The sequence shown here is derived from an EMBL/GenBank/DDBJ whole genome shotgun (WGS) entry which is preliminary data.</text>
</comment>
<dbReference type="GO" id="GO:0022857">
    <property type="term" value="F:transmembrane transporter activity"/>
    <property type="evidence" value="ECO:0007669"/>
    <property type="project" value="InterPro"/>
</dbReference>
<dbReference type="CDD" id="cd17324">
    <property type="entry name" value="MFS_NepI_like"/>
    <property type="match status" value="1"/>
</dbReference>
<sequence length="398" mass="41666">MTATAPQVPLTRSSSFGRTLVAMFCAGFSTFATLYCVQPVLPDIAAEFRISAAQSSLALSLSTSFLALAIMASSVVSQALGRRGLMFTSMLLASVLNTALALVTDWPLLLVIRALEGFVLGGVPAVAMAYLGEEIDPARLGKAMGVYVGGTALGAMIGRVGLAQLTTVMSWHQALGVIGVFCILSSLAFWVLLPPSRNFTPTKGAGLAVHLGLWGGRLKDPSLRGLYFLGFVLTSVFVSVFNYSTFRLSGAPFGLGPREIGLVFLAYVFGVFSSSLSGQVTARLGVMPTLLISFGLMGGGALLTLPSSLPLTVTGIVLITAGFFIGHSVVSSCVGRLSPTHKGHAASLYLLFYYMGAGISGTGAGWLWQHGGWEAVALTTLLFSLAGAGTAVWMRRRF</sequence>
<evidence type="ECO:0000256" key="7">
    <source>
        <dbReference type="ARBA" id="ARBA00023136"/>
    </source>
</evidence>
<dbReference type="GO" id="GO:0005886">
    <property type="term" value="C:plasma membrane"/>
    <property type="evidence" value="ECO:0007669"/>
    <property type="project" value="UniProtKB-SubCell"/>
</dbReference>
<feature type="transmembrane region" description="Helical" evidence="8">
    <location>
        <begin position="311"/>
        <end position="334"/>
    </location>
</feature>
<feature type="domain" description="Major facilitator superfamily (MFS) profile" evidence="9">
    <location>
        <begin position="19"/>
        <end position="398"/>
    </location>
</feature>
<dbReference type="PANTHER" id="PTHR43271:SF1">
    <property type="entry name" value="INNER MEMBRANE TRANSPORT PROTEIN YNFM"/>
    <property type="match status" value="1"/>
</dbReference>
<comment type="subcellular location">
    <subcellularLocation>
        <location evidence="1">Cell membrane</location>
        <topology evidence="1">Multi-pass membrane protein</topology>
    </subcellularLocation>
</comment>
<feature type="transmembrane region" description="Helical" evidence="8">
    <location>
        <begin position="226"/>
        <end position="243"/>
    </location>
</feature>
<evidence type="ECO:0000256" key="2">
    <source>
        <dbReference type="ARBA" id="ARBA00008335"/>
    </source>
</evidence>
<dbReference type="PROSITE" id="PS50850">
    <property type="entry name" value="MFS"/>
    <property type="match status" value="1"/>
</dbReference>
<feature type="transmembrane region" description="Helical" evidence="8">
    <location>
        <begin position="20"/>
        <end position="41"/>
    </location>
</feature>
<keyword evidence="11" id="KW-1185">Reference proteome</keyword>
<feature type="transmembrane region" description="Helical" evidence="8">
    <location>
        <begin position="53"/>
        <end position="72"/>
    </location>
</feature>
<organism evidence="10 11">
    <name type="scientific">Novispirillum itersonii</name>
    <name type="common">Aquaspirillum itersonii</name>
    <dbReference type="NCBI Taxonomy" id="189"/>
    <lineage>
        <taxon>Bacteria</taxon>
        <taxon>Pseudomonadati</taxon>
        <taxon>Pseudomonadota</taxon>
        <taxon>Alphaproteobacteria</taxon>
        <taxon>Rhodospirillales</taxon>
        <taxon>Novispirillaceae</taxon>
        <taxon>Novispirillum</taxon>
    </lineage>
</organism>
<keyword evidence="4" id="KW-1003">Cell membrane</keyword>
<feature type="transmembrane region" description="Helical" evidence="8">
    <location>
        <begin position="346"/>
        <end position="369"/>
    </location>
</feature>
<protein>
    <submittedName>
        <fullName evidence="10">YNFM family putative membrane transporter</fullName>
    </submittedName>
</protein>
<keyword evidence="7 8" id="KW-0472">Membrane</keyword>
<dbReference type="InterPro" id="IPR020846">
    <property type="entry name" value="MFS_dom"/>
</dbReference>
<dbReference type="InterPro" id="IPR011701">
    <property type="entry name" value="MFS"/>
</dbReference>
<feature type="transmembrane region" description="Helical" evidence="8">
    <location>
        <begin position="284"/>
        <end position="305"/>
    </location>
</feature>
<keyword evidence="6 8" id="KW-1133">Transmembrane helix</keyword>
<evidence type="ECO:0000256" key="1">
    <source>
        <dbReference type="ARBA" id="ARBA00004651"/>
    </source>
</evidence>
<dbReference type="Pfam" id="PF07690">
    <property type="entry name" value="MFS_1"/>
    <property type="match status" value="1"/>
</dbReference>
<evidence type="ECO:0000256" key="3">
    <source>
        <dbReference type="ARBA" id="ARBA00022448"/>
    </source>
</evidence>
<evidence type="ECO:0000313" key="10">
    <source>
        <dbReference type="EMBL" id="MBB6208902.1"/>
    </source>
</evidence>